<dbReference type="EMBL" id="CP030050">
    <property type="protein sequence ID" value="QOZ66937.1"/>
    <property type="molecule type" value="Genomic_DNA"/>
</dbReference>
<organism evidence="1 2">
    <name type="scientific">Bradyrhizobium arachidis</name>
    <dbReference type="NCBI Taxonomy" id="858423"/>
    <lineage>
        <taxon>Bacteria</taxon>
        <taxon>Pseudomonadati</taxon>
        <taxon>Pseudomonadota</taxon>
        <taxon>Alphaproteobacteria</taxon>
        <taxon>Hyphomicrobiales</taxon>
        <taxon>Nitrobacteraceae</taxon>
        <taxon>Bradyrhizobium</taxon>
    </lineage>
</organism>
<dbReference type="KEGG" id="barh:WN72_11900"/>
<proteinExistence type="predicted"/>
<gene>
    <name evidence="1" type="ORF">WN72_11900</name>
</gene>
<sequence length="77" mass="8863">MLRATYRQAGVVEVGNDPARNWPFERPKTPRKEIKSVVDRARARFERGERFSRTPKGISLHKMPSGAAMLFDHLVEL</sequence>
<evidence type="ECO:0000313" key="2">
    <source>
        <dbReference type="Proteomes" id="UP000594015"/>
    </source>
</evidence>
<name>A0AAE7TFB1_9BRAD</name>
<dbReference type="RefSeq" id="WP_092217571.1">
    <property type="nucleotide sequence ID" value="NZ_CP030050.1"/>
</dbReference>
<dbReference type="AlphaFoldDB" id="A0AAE7TFB1"/>
<protein>
    <submittedName>
        <fullName evidence="1">Uncharacterized protein</fullName>
    </submittedName>
</protein>
<reference evidence="1 2" key="1">
    <citation type="submission" date="2018-06" db="EMBL/GenBank/DDBJ databases">
        <title>Comparative genomics of Bradyrhizobium nodulating Arachidis hypogaea.</title>
        <authorList>
            <person name="Li Y."/>
        </authorList>
    </citation>
    <scope>NUCLEOTIDE SEQUENCE [LARGE SCALE GENOMIC DNA]</scope>
    <source>
        <strain evidence="1 2">CCBAU 051107</strain>
    </source>
</reference>
<accession>A0AAE7TFB1</accession>
<dbReference type="Proteomes" id="UP000594015">
    <property type="component" value="Chromosome"/>
</dbReference>
<evidence type="ECO:0000313" key="1">
    <source>
        <dbReference type="EMBL" id="QOZ66937.1"/>
    </source>
</evidence>